<sequence length="112" mass="12883">MNKRNYLIGKGRVIKVTDLIIKVSTAKGEIYTIKADQITNHPNVKIKNIFKVNDFINFYITFYNHKTKNGTGSFIMNHPNYCVNPFSFALEETKNGFDNLLNYTLEDINGNT</sequence>
<dbReference type="KEGG" id="mcit:NCTC10181_00059"/>
<name>A0A449B0Z9_9BACT</name>
<evidence type="ECO:0008006" key="3">
    <source>
        <dbReference type="Google" id="ProtNLM"/>
    </source>
</evidence>
<reference evidence="1 2" key="1">
    <citation type="submission" date="2019-01" db="EMBL/GenBank/DDBJ databases">
        <authorList>
            <consortium name="Pathogen Informatics"/>
        </authorList>
    </citation>
    <scope>NUCLEOTIDE SEQUENCE [LARGE SCALE GENOMIC DNA]</scope>
    <source>
        <strain evidence="1 2">NCTC10181</strain>
    </source>
</reference>
<accession>A0A449B0Z9</accession>
<gene>
    <name evidence="1" type="ORF">NCTC10181_00059</name>
</gene>
<organism evidence="1 2">
    <name type="scientific">Mycoplasmopsis citelli</name>
    <dbReference type="NCBI Taxonomy" id="171281"/>
    <lineage>
        <taxon>Bacteria</taxon>
        <taxon>Bacillati</taxon>
        <taxon>Mycoplasmatota</taxon>
        <taxon>Mycoplasmoidales</taxon>
        <taxon>Metamycoplasmataceae</taxon>
        <taxon>Mycoplasmopsis</taxon>
    </lineage>
</organism>
<dbReference type="EMBL" id="LR215036">
    <property type="protein sequence ID" value="VEU74224.1"/>
    <property type="molecule type" value="Genomic_DNA"/>
</dbReference>
<evidence type="ECO:0000313" key="2">
    <source>
        <dbReference type="Proteomes" id="UP000290985"/>
    </source>
</evidence>
<proteinExistence type="predicted"/>
<dbReference type="Proteomes" id="UP000290985">
    <property type="component" value="Chromosome"/>
</dbReference>
<dbReference type="OrthoDB" id="398924at2"/>
<evidence type="ECO:0000313" key="1">
    <source>
        <dbReference type="EMBL" id="VEU74224.1"/>
    </source>
</evidence>
<dbReference type="AlphaFoldDB" id="A0A449B0Z9"/>
<protein>
    <recommendedName>
        <fullName evidence="3">30S ribosomal protein S1</fullName>
    </recommendedName>
</protein>
<keyword evidence="2" id="KW-1185">Reference proteome</keyword>
<dbReference type="RefSeq" id="WP_129725074.1">
    <property type="nucleotide sequence ID" value="NZ_CP101807.1"/>
</dbReference>